<name>A0A9D1NRG3_9FIRM</name>
<evidence type="ECO:0000256" key="13">
    <source>
        <dbReference type="RuleBase" id="RU000578"/>
    </source>
</evidence>
<keyword evidence="11 12" id="KW-0742">SOS response</keyword>
<dbReference type="GO" id="GO:0005737">
    <property type="term" value="C:cytoplasm"/>
    <property type="evidence" value="ECO:0007669"/>
    <property type="project" value="UniProtKB-SubCell"/>
</dbReference>
<comment type="caution">
    <text evidence="15">The sequence shown here is derived from an EMBL/GenBank/DDBJ whole genome shotgun (WGS) entry which is preliminary data.</text>
</comment>
<evidence type="ECO:0000259" key="14">
    <source>
        <dbReference type="Pfam" id="PF02463"/>
    </source>
</evidence>
<evidence type="ECO:0000256" key="6">
    <source>
        <dbReference type="ARBA" id="ARBA00022741"/>
    </source>
</evidence>
<protein>
    <recommendedName>
        <fullName evidence="3 12">DNA replication and repair protein RecF</fullName>
    </recommendedName>
</protein>
<dbReference type="InterPro" id="IPR003395">
    <property type="entry name" value="RecF/RecN/SMC_N"/>
</dbReference>
<comment type="similarity">
    <text evidence="2 12 13">Belongs to the RecF family.</text>
</comment>
<evidence type="ECO:0000256" key="5">
    <source>
        <dbReference type="ARBA" id="ARBA00022705"/>
    </source>
</evidence>
<dbReference type="InterPro" id="IPR027417">
    <property type="entry name" value="P-loop_NTPase"/>
</dbReference>
<evidence type="ECO:0000256" key="10">
    <source>
        <dbReference type="ARBA" id="ARBA00023204"/>
    </source>
</evidence>
<keyword evidence="9 12" id="KW-0238">DNA-binding</keyword>
<dbReference type="InterPro" id="IPR042174">
    <property type="entry name" value="RecF_2"/>
</dbReference>
<dbReference type="GO" id="GO:0006260">
    <property type="term" value="P:DNA replication"/>
    <property type="evidence" value="ECO:0007669"/>
    <property type="project" value="UniProtKB-UniRule"/>
</dbReference>
<dbReference type="InterPro" id="IPR018078">
    <property type="entry name" value="DNA-binding_RecF_CS"/>
</dbReference>
<dbReference type="Proteomes" id="UP000823960">
    <property type="component" value="Unassembled WGS sequence"/>
</dbReference>
<dbReference type="SUPFAM" id="SSF52540">
    <property type="entry name" value="P-loop containing nucleoside triphosphate hydrolases"/>
    <property type="match status" value="1"/>
</dbReference>
<keyword evidence="4 12" id="KW-0963">Cytoplasm</keyword>
<dbReference type="GO" id="GO:0003697">
    <property type="term" value="F:single-stranded DNA binding"/>
    <property type="evidence" value="ECO:0007669"/>
    <property type="project" value="UniProtKB-UniRule"/>
</dbReference>
<dbReference type="AlphaFoldDB" id="A0A9D1NRG3"/>
<dbReference type="GO" id="GO:0006302">
    <property type="term" value="P:double-strand break repair"/>
    <property type="evidence" value="ECO:0007669"/>
    <property type="project" value="TreeGrafter"/>
</dbReference>
<evidence type="ECO:0000313" key="15">
    <source>
        <dbReference type="EMBL" id="HIV10745.1"/>
    </source>
</evidence>
<dbReference type="Gene3D" id="3.40.50.300">
    <property type="entry name" value="P-loop containing nucleotide triphosphate hydrolases"/>
    <property type="match status" value="1"/>
</dbReference>
<evidence type="ECO:0000256" key="11">
    <source>
        <dbReference type="ARBA" id="ARBA00023236"/>
    </source>
</evidence>
<keyword evidence="7 12" id="KW-0227">DNA damage</keyword>
<keyword evidence="6 12" id="KW-0547">Nucleotide-binding</keyword>
<keyword evidence="8 12" id="KW-0067">ATP-binding</keyword>
<keyword evidence="10 12" id="KW-0234">DNA repair</keyword>
<dbReference type="GO" id="GO:0000731">
    <property type="term" value="P:DNA synthesis involved in DNA repair"/>
    <property type="evidence" value="ECO:0007669"/>
    <property type="project" value="TreeGrafter"/>
</dbReference>
<comment type="subcellular location">
    <subcellularLocation>
        <location evidence="1 12 13">Cytoplasm</location>
    </subcellularLocation>
</comment>
<gene>
    <name evidence="12 15" type="primary">recF</name>
    <name evidence="15" type="ORF">IAD28_03495</name>
</gene>
<evidence type="ECO:0000313" key="16">
    <source>
        <dbReference type="Proteomes" id="UP000823960"/>
    </source>
</evidence>
<reference evidence="15" key="1">
    <citation type="submission" date="2020-10" db="EMBL/GenBank/DDBJ databases">
        <authorList>
            <person name="Gilroy R."/>
        </authorList>
    </citation>
    <scope>NUCLEOTIDE SEQUENCE</scope>
    <source>
        <strain evidence="15">1370</strain>
    </source>
</reference>
<evidence type="ECO:0000256" key="7">
    <source>
        <dbReference type="ARBA" id="ARBA00022763"/>
    </source>
</evidence>
<organism evidence="15 16">
    <name type="scientific">Candidatus Faeciplasma avium</name>
    <dbReference type="NCBI Taxonomy" id="2840798"/>
    <lineage>
        <taxon>Bacteria</taxon>
        <taxon>Bacillati</taxon>
        <taxon>Bacillota</taxon>
        <taxon>Clostridia</taxon>
        <taxon>Eubacteriales</taxon>
        <taxon>Oscillospiraceae</taxon>
        <taxon>Oscillospiraceae incertae sedis</taxon>
        <taxon>Candidatus Faeciplasma</taxon>
    </lineage>
</organism>
<evidence type="ECO:0000256" key="8">
    <source>
        <dbReference type="ARBA" id="ARBA00022840"/>
    </source>
</evidence>
<evidence type="ECO:0000256" key="3">
    <source>
        <dbReference type="ARBA" id="ARBA00020170"/>
    </source>
</evidence>
<proteinExistence type="inferred from homology"/>
<dbReference type="HAMAP" id="MF_00365">
    <property type="entry name" value="RecF"/>
    <property type="match status" value="1"/>
</dbReference>
<evidence type="ECO:0000256" key="4">
    <source>
        <dbReference type="ARBA" id="ARBA00022490"/>
    </source>
</evidence>
<dbReference type="EMBL" id="DVOL01000045">
    <property type="protein sequence ID" value="HIV10745.1"/>
    <property type="molecule type" value="Genomic_DNA"/>
</dbReference>
<dbReference type="NCBIfam" id="TIGR00611">
    <property type="entry name" value="recf"/>
    <property type="match status" value="1"/>
</dbReference>
<dbReference type="PANTHER" id="PTHR32182:SF0">
    <property type="entry name" value="DNA REPLICATION AND REPAIR PROTEIN RECF"/>
    <property type="match status" value="1"/>
</dbReference>
<comment type="function">
    <text evidence="12 13">The RecF protein is involved in DNA metabolism; it is required for DNA replication and normal SOS inducibility. RecF binds preferentially to single-stranded, linear DNA. It also seems to bind ATP.</text>
</comment>
<evidence type="ECO:0000256" key="1">
    <source>
        <dbReference type="ARBA" id="ARBA00004496"/>
    </source>
</evidence>
<feature type="binding site" evidence="12">
    <location>
        <begin position="30"/>
        <end position="37"/>
    </location>
    <ligand>
        <name>ATP</name>
        <dbReference type="ChEBI" id="CHEBI:30616"/>
    </ligand>
</feature>
<feature type="domain" description="RecF/RecN/SMC N-terminal" evidence="14">
    <location>
        <begin position="3"/>
        <end position="356"/>
    </location>
</feature>
<accession>A0A9D1NRG3</accession>
<evidence type="ECO:0000256" key="9">
    <source>
        <dbReference type="ARBA" id="ARBA00023125"/>
    </source>
</evidence>
<reference evidence="15" key="2">
    <citation type="journal article" date="2021" name="PeerJ">
        <title>Extensive microbial diversity within the chicken gut microbiome revealed by metagenomics and culture.</title>
        <authorList>
            <person name="Gilroy R."/>
            <person name="Ravi A."/>
            <person name="Getino M."/>
            <person name="Pursley I."/>
            <person name="Horton D.L."/>
            <person name="Alikhan N.F."/>
            <person name="Baker D."/>
            <person name="Gharbi K."/>
            <person name="Hall N."/>
            <person name="Watson M."/>
            <person name="Adriaenssens E.M."/>
            <person name="Foster-Nyarko E."/>
            <person name="Jarju S."/>
            <person name="Secka A."/>
            <person name="Antonio M."/>
            <person name="Oren A."/>
            <person name="Chaudhuri R.R."/>
            <person name="La Ragione R."/>
            <person name="Hildebrand F."/>
            <person name="Pallen M.J."/>
        </authorList>
    </citation>
    <scope>NUCLEOTIDE SEQUENCE</scope>
    <source>
        <strain evidence="15">1370</strain>
    </source>
</reference>
<dbReference type="InterPro" id="IPR001238">
    <property type="entry name" value="DNA-binding_RecF"/>
</dbReference>
<keyword evidence="5 12" id="KW-0235">DNA replication</keyword>
<dbReference type="Gene3D" id="1.20.1050.90">
    <property type="entry name" value="RecF/RecN/SMC, N-terminal domain"/>
    <property type="match status" value="1"/>
</dbReference>
<evidence type="ECO:0000256" key="12">
    <source>
        <dbReference type="HAMAP-Rule" id="MF_00365"/>
    </source>
</evidence>
<dbReference type="PANTHER" id="PTHR32182">
    <property type="entry name" value="DNA REPLICATION AND REPAIR PROTEIN RECF"/>
    <property type="match status" value="1"/>
</dbReference>
<dbReference type="PROSITE" id="PS00618">
    <property type="entry name" value="RECF_2"/>
    <property type="match status" value="1"/>
</dbReference>
<dbReference type="GO" id="GO:0005524">
    <property type="term" value="F:ATP binding"/>
    <property type="evidence" value="ECO:0007669"/>
    <property type="project" value="UniProtKB-UniRule"/>
</dbReference>
<evidence type="ECO:0000256" key="2">
    <source>
        <dbReference type="ARBA" id="ARBA00008016"/>
    </source>
</evidence>
<sequence>MTITELRIDGIRNLRDIDMYPMAGTNIIYGDNAQGKTNLLEAIFIMSGQKSFRGARDKELLGFGRQSGKIELRYCDSVRSQTISLELGKTPKDKRLFKNGVPLKSASELIGSLYTVVFTPEDLQLTRGSPEVRRSFLDRTISLIHPMYSRILAKYDKILEQRNAALKVMDKKSLNEGQLDIWDEQLSRMGAYMSVFRAVSVSKLQEAAGSMYKRLSGEKEELKISYYSTVFDKIPSELEVKDGKLMALDYHKRLLSSRKEDLRLGYTQLGVHRDDLIIELDGLSVKDYGSQGQNRSCALCLKLAEAELIKKEKKEFPVILLDDVMSELDSDRRFFVKRAIEGAQIFITCCDEPKAKRGCHLMSGGRLKRDF</sequence>
<dbReference type="GO" id="GO:0009432">
    <property type="term" value="P:SOS response"/>
    <property type="evidence" value="ECO:0007669"/>
    <property type="project" value="UniProtKB-UniRule"/>
</dbReference>
<dbReference type="Pfam" id="PF02463">
    <property type="entry name" value="SMC_N"/>
    <property type="match status" value="1"/>
</dbReference>